<accession>A0A6A7MYY8</accession>
<feature type="chain" id="PRO_5025605385" evidence="3">
    <location>
        <begin position="26"/>
        <end position="408"/>
    </location>
</feature>
<dbReference type="PANTHER" id="PTHR34002">
    <property type="entry name" value="BLR1656 PROTEIN"/>
    <property type="match status" value="1"/>
</dbReference>
<evidence type="ECO:0000313" key="5">
    <source>
        <dbReference type="EMBL" id="MQA37965.1"/>
    </source>
</evidence>
<dbReference type="GO" id="GO:0008810">
    <property type="term" value="F:cellulase activity"/>
    <property type="evidence" value="ECO:0007669"/>
    <property type="project" value="InterPro"/>
</dbReference>
<evidence type="ECO:0000313" key="6">
    <source>
        <dbReference type="Proteomes" id="UP000440498"/>
    </source>
</evidence>
<keyword evidence="2 5" id="KW-0378">Hydrolase</keyword>
<dbReference type="Pfam" id="PF01670">
    <property type="entry name" value="Glyco_hydro_12"/>
    <property type="match status" value="1"/>
</dbReference>
<dbReference type="InterPro" id="IPR002594">
    <property type="entry name" value="GH12"/>
</dbReference>
<proteinExistence type="inferred from homology"/>
<dbReference type="InterPro" id="IPR000772">
    <property type="entry name" value="Ricin_B_lectin"/>
</dbReference>
<dbReference type="AlphaFoldDB" id="A0A6A7MYY8"/>
<dbReference type="GO" id="GO:0000272">
    <property type="term" value="P:polysaccharide catabolic process"/>
    <property type="evidence" value="ECO:0007669"/>
    <property type="project" value="UniProtKB-KW"/>
</dbReference>
<organism evidence="5 6">
    <name type="scientific">Rugamonas aquatica</name>
    <dbReference type="NCBI Taxonomy" id="2743357"/>
    <lineage>
        <taxon>Bacteria</taxon>
        <taxon>Pseudomonadati</taxon>
        <taxon>Pseudomonadota</taxon>
        <taxon>Betaproteobacteria</taxon>
        <taxon>Burkholderiales</taxon>
        <taxon>Oxalobacteraceae</taxon>
        <taxon>Telluria group</taxon>
        <taxon>Rugamonas</taxon>
    </lineage>
</organism>
<dbReference type="RefSeq" id="WP_152837402.1">
    <property type="nucleotide sequence ID" value="NZ_WHUG01000002.1"/>
</dbReference>
<dbReference type="EMBL" id="WHUG01000002">
    <property type="protein sequence ID" value="MQA37965.1"/>
    <property type="molecule type" value="Genomic_DNA"/>
</dbReference>
<evidence type="ECO:0000256" key="1">
    <source>
        <dbReference type="ARBA" id="ARBA00005519"/>
    </source>
</evidence>
<dbReference type="InterPro" id="IPR013320">
    <property type="entry name" value="ConA-like_dom_sf"/>
</dbReference>
<dbReference type="PROSITE" id="PS50231">
    <property type="entry name" value="RICIN_B_LECTIN"/>
    <property type="match status" value="1"/>
</dbReference>
<keyword evidence="2" id="KW-0119">Carbohydrate metabolism</keyword>
<keyword evidence="3" id="KW-0732">Signal</keyword>
<dbReference type="SUPFAM" id="SSF50370">
    <property type="entry name" value="Ricin B-like lectins"/>
    <property type="match status" value="1"/>
</dbReference>
<evidence type="ECO:0000259" key="4">
    <source>
        <dbReference type="SMART" id="SM00458"/>
    </source>
</evidence>
<dbReference type="SUPFAM" id="SSF49899">
    <property type="entry name" value="Concanavalin A-like lectins/glucanases"/>
    <property type="match status" value="1"/>
</dbReference>
<dbReference type="InterPro" id="IPR035992">
    <property type="entry name" value="Ricin_B-like_lectins"/>
</dbReference>
<evidence type="ECO:0000256" key="2">
    <source>
        <dbReference type="RuleBase" id="RU361163"/>
    </source>
</evidence>
<dbReference type="InterPro" id="IPR013319">
    <property type="entry name" value="GH11/12"/>
</dbReference>
<reference evidence="5 6" key="1">
    <citation type="submission" date="2019-10" db="EMBL/GenBank/DDBJ databases">
        <title>Two novel species isolated from a subtropical stream in China.</title>
        <authorList>
            <person name="Lu H."/>
        </authorList>
    </citation>
    <scope>NUCLEOTIDE SEQUENCE [LARGE SCALE GENOMIC DNA]</scope>
    <source>
        <strain evidence="5 6">FT29W</strain>
    </source>
</reference>
<dbReference type="CDD" id="cd00161">
    <property type="entry name" value="beta-trefoil_Ricin-like"/>
    <property type="match status" value="1"/>
</dbReference>
<comment type="similarity">
    <text evidence="1 2">Belongs to the glycosyl hydrolase 12 (cellulase H) family.</text>
</comment>
<evidence type="ECO:0000256" key="3">
    <source>
        <dbReference type="SAM" id="SignalP"/>
    </source>
</evidence>
<dbReference type="Gene3D" id="2.60.120.180">
    <property type="match status" value="1"/>
</dbReference>
<gene>
    <name evidence="5" type="ORF">GEV02_07375</name>
</gene>
<sequence>MTTTTAPKLALAAAILLAYSAPGLAASTCDRYASYPVKGGTYTVITNFWNDKASGSQCVNVNQDNGEWSVSSAPSSPDSTPAAYPAIYKGCHWASCTKDSGLPLQAKAITYAPSRWRVTPGAGGDWDIAYDIWFSSGPVAPPSGQPDGAEIMIWINHSGSVQPAGTKTANVNINGMNWDVWTAWNNPSGWPRWNIVSYVATSPVNAVNFDLVPFFRDSVGRKAVDNNWYLLDVEAGTEIWRNGAGFVSGDFDVQFHTDPVVGIDPNKWYSVVNKNSGSCVDDADFSTSNGAVVHQWACDSRGAANQQWKFTPTDSGNYRVSTQQAPGLAWDVAGWGTANGSQVQLWTYGGGSNQQWQAVDQGDGYYKFVGRGSGKCLDVPAASTSNGVQLQIYDCNGTPAQSFKLIPQ</sequence>
<dbReference type="SMART" id="SM00458">
    <property type="entry name" value="RICIN"/>
    <property type="match status" value="1"/>
</dbReference>
<dbReference type="Gene3D" id="2.80.10.50">
    <property type="match status" value="2"/>
</dbReference>
<dbReference type="Pfam" id="PF00652">
    <property type="entry name" value="Ricin_B_lectin"/>
    <property type="match status" value="1"/>
</dbReference>
<feature type="signal peptide" evidence="3">
    <location>
        <begin position="1"/>
        <end position="25"/>
    </location>
</feature>
<keyword evidence="6" id="KW-1185">Reference proteome</keyword>
<protein>
    <submittedName>
        <fullName evidence="5">Glycoside hydrolase family 12</fullName>
    </submittedName>
</protein>
<feature type="domain" description="Ricin B lectin" evidence="4">
    <location>
        <begin position="265"/>
        <end position="406"/>
    </location>
</feature>
<keyword evidence="2" id="KW-0326">Glycosidase</keyword>
<keyword evidence="2" id="KW-0624">Polysaccharide degradation</keyword>
<name>A0A6A7MYY8_9BURK</name>
<comment type="caution">
    <text evidence="5">The sequence shown here is derived from an EMBL/GenBank/DDBJ whole genome shotgun (WGS) entry which is preliminary data.</text>
</comment>
<dbReference type="Proteomes" id="UP000440498">
    <property type="component" value="Unassembled WGS sequence"/>
</dbReference>
<dbReference type="PANTHER" id="PTHR34002:SF9">
    <property type="entry name" value="XYLOGLUCAN-SPECIFIC ENDO-BETA-1,4-GLUCANASE A"/>
    <property type="match status" value="1"/>
</dbReference>